<evidence type="ECO:0000256" key="1">
    <source>
        <dbReference type="ARBA" id="ARBA00009437"/>
    </source>
</evidence>
<dbReference type="GO" id="GO:0006351">
    <property type="term" value="P:DNA-templated transcription"/>
    <property type="evidence" value="ECO:0007669"/>
    <property type="project" value="TreeGrafter"/>
</dbReference>
<evidence type="ECO:0000256" key="2">
    <source>
        <dbReference type="ARBA" id="ARBA00023015"/>
    </source>
</evidence>
<dbReference type="Gene3D" id="3.40.190.290">
    <property type="match status" value="1"/>
</dbReference>
<comment type="caution">
    <text evidence="6">The sequence shown here is derived from an EMBL/GenBank/DDBJ whole genome shotgun (WGS) entry which is preliminary data.</text>
</comment>
<dbReference type="RefSeq" id="WP_070934020.1">
    <property type="nucleotide sequence ID" value="NZ_MIPT01000001.1"/>
</dbReference>
<name>A0A1S1HG69_9SPHN</name>
<keyword evidence="3" id="KW-0238">DNA-binding</keyword>
<dbReference type="PANTHER" id="PTHR30537">
    <property type="entry name" value="HTH-TYPE TRANSCRIPTIONAL REGULATOR"/>
    <property type="match status" value="1"/>
</dbReference>
<evidence type="ECO:0000313" key="7">
    <source>
        <dbReference type="Proteomes" id="UP000179467"/>
    </source>
</evidence>
<dbReference type="Proteomes" id="UP000179467">
    <property type="component" value="Unassembled WGS sequence"/>
</dbReference>
<organism evidence="6 7">
    <name type="scientific">Edaphosphingomonas haloaromaticamans</name>
    <dbReference type="NCBI Taxonomy" id="653954"/>
    <lineage>
        <taxon>Bacteria</taxon>
        <taxon>Pseudomonadati</taxon>
        <taxon>Pseudomonadota</taxon>
        <taxon>Alphaproteobacteria</taxon>
        <taxon>Sphingomonadales</taxon>
        <taxon>Rhizorhabdaceae</taxon>
        <taxon>Edaphosphingomonas</taxon>
    </lineage>
</organism>
<dbReference type="PROSITE" id="PS50931">
    <property type="entry name" value="HTH_LYSR"/>
    <property type="match status" value="1"/>
</dbReference>
<gene>
    <name evidence="6" type="primary">dmlR_8</name>
    <name evidence="6" type="ORF">BHE75_02479</name>
</gene>
<dbReference type="Pfam" id="PF00126">
    <property type="entry name" value="HTH_1"/>
    <property type="match status" value="1"/>
</dbReference>
<evidence type="ECO:0000256" key="3">
    <source>
        <dbReference type="ARBA" id="ARBA00023125"/>
    </source>
</evidence>
<proteinExistence type="inferred from homology"/>
<dbReference type="PRINTS" id="PR00039">
    <property type="entry name" value="HTHLYSR"/>
</dbReference>
<dbReference type="InterPro" id="IPR058163">
    <property type="entry name" value="LysR-type_TF_proteobact-type"/>
</dbReference>
<evidence type="ECO:0000256" key="4">
    <source>
        <dbReference type="ARBA" id="ARBA00023163"/>
    </source>
</evidence>
<reference evidence="6 7" key="1">
    <citation type="submission" date="2016-09" db="EMBL/GenBank/DDBJ databases">
        <title>Metabolic pathway, cell adaptation mechanisms and a novel monoxygenase revealed through proteogenomic-transcription analysis of a Sphingomonas haloaromaticamans strain degrading the fungicide ortho-phenylphenol.</title>
        <authorList>
            <person name="Perruchon C."/>
            <person name="Papadopoulou E.S."/>
            <person name="Rousidou C."/>
            <person name="Vasileiadis S."/>
            <person name="Tanou G."/>
            <person name="Amoutzias G."/>
            <person name="Molassiotis A."/>
            <person name="Karpouzas D.G."/>
        </authorList>
    </citation>
    <scope>NUCLEOTIDE SEQUENCE [LARGE SCALE GENOMIC DNA]</scope>
    <source>
        <strain evidence="6 7">P3</strain>
    </source>
</reference>
<dbReference type="OrthoDB" id="9812435at2"/>
<dbReference type="SUPFAM" id="SSF53850">
    <property type="entry name" value="Periplasmic binding protein-like II"/>
    <property type="match status" value="1"/>
</dbReference>
<dbReference type="InterPro" id="IPR036390">
    <property type="entry name" value="WH_DNA-bd_sf"/>
</dbReference>
<dbReference type="InterPro" id="IPR005119">
    <property type="entry name" value="LysR_subst-bd"/>
</dbReference>
<dbReference type="SUPFAM" id="SSF46785">
    <property type="entry name" value="Winged helix' DNA-binding domain"/>
    <property type="match status" value="1"/>
</dbReference>
<dbReference type="GO" id="GO:0003700">
    <property type="term" value="F:DNA-binding transcription factor activity"/>
    <property type="evidence" value="ECO:0007669"/>
    <property type="project" value="InterPro"/>
</dbReference>
<dbReference type="Pfam" id="PF03466">
    <property type="entry name" value="LysR_substrate"/>
    <property type="match status" value="1"/>
</dbReference>
<protein>
    <submittedName>
        <fullName evidence="6">HTH-type transcriptional regulator DmlR</fullName>
    </submittedName>
</protein>
<dbReference type="CDD" id="cd08422">
    <property type="entry name" value="PBP2_CrgA_like"/>
    <property type="match status" value="1"/>
</dbReference>
<dbReference type="AlphaFoldDB" id="A0A1S1HG69"/>
<dbReference type="GO" id="GO:0043565">
    <property type="term" value="F:sequence-specific DNA binding"/>
    <property type="evidence" value="ECO:0007669"/>
    <property type="project" value="TreeGrafter"/>
</dbReference>
<comment type="similarity">
    <text evidence="1">Belongs to the LysR transcriptional regulatory family.</text>
</comment>
<evidence type="ECO:0000259" key="5">
    <source>
        <dbReference type="PROSITE" id="PS50931"/>
    </source>
</evidence>
<dbReference type="PANTHER" id="PTHR30537:SF5">
    <property type="entry name" value="HTH-TYPE TRANSCRIPTIONAL ACTIVATOR TTDR-RELATED"/>
    <property type="match status" value="1"/>
</dbReference>
<dbReference type="EMBL" id="MIPT01000001">
    <property type="protein sequence ID" value="OHT20481.1"/>
    <property type="molecule type" value="Genomic_DNA"/>
</dbReference>
<keyword evidence="2" id="KW-0805">Transcription regulation</keyword>
<keyword evidence="4" id="KW-0804">Transcription</keyword>
<dbReference type="InterPro" id="IPR036388">
    <property type="entry name" value="WH-like_DNA-bd_sf"/>
</dbReference>
<dbReference type="FunFam" id="1.10.10.10:FF:000001">
    <property type="entry name" value="LysR family transcriptional regulator"/>
    <property type="match status" value="1"/>
</dbReference>
<keyword evidence="7" id="KW-1185">Reference proteome</keyword>
<evidence type="ECO:0000313" key="6">
    <source>
        <dbReference type="EMBL" id="OHT20481.1"/>
    </source>
</evidence>
<dbReference type="InterPro" id="IPR000847">
    <property type="entry name" value="LysR_HTH_N"/>
</dbReference>
<feature type="domain" description="HTH lysR-type" evidence="5">
    <location>
        <begin position="5"/>
        <end position="62"/>
    </location>
</feature>
<sequence>MAYLPDFEAWAIFAKVADLGSFSAAAADLNLSKATISKAVQRLEQRLGTPLFHRTSRRLSLTESGRASLERATRILAEGEAIEEEISERSAAPRGQVKLAAPMSFGIKHLGSILPEFLEKYPEVSVDVRLSDDYIDLVAQGIDVALRIGVLADSSLRARRLCAVRRPLVASPAYIQRYGAPEHPRDIERHHAILYSHLANPTLWHFEHPLEGEVTVRAHGQLTVNNGDIVVPALLEGLGLAIQPEFLIWNELRSGRLIELLPGWSSKPAALHVVTPPGTVRPARVTALIDFLARRFVRAPWAHGVDEEGK</sequence>
<accession>A0A1S1HG69</accession>
<dbReference type="Gene3D" id="1.10.10.10">
    <property type="entry name" value="Winged helix-like DNA-binding domain superfamily/Winged helix DNA-binding domain"/>
    <property type="match status" value="1"/>
</dbReference>